<keyword evidence="2" id="KW-1185">Reference proteome</keyword>
<dbReference type="Proteomes" id="UP000435649">
    <property type="component" value="Unassembled WGS sequence"/>
</dbReference>
<comment type="caution">
    <text evidence="1">The sequence shown here is derived from an EMBL/GenBank/DDBJ whole genome shotgun (WGS) entry which is preliminary data.</text>
</comment>
<proteinExistence type="predicted"/>
<reference evidence="1 2" key="1">
    <citation type="submission" date="2019-08" db="EMBL/GenBank/DDBJ databases">
        <title>In-depth cultivation of the pig gut microbiome towards novel bacterial diversity and tailored functional studies.</title>
        <authorList>
            <person name="Wylensek D."/>
            <person name="Hitch T.C.A."/>
            <person name="Clavel T."/>
        </authorList>
    </citation>
    <scope>NUCLEOTIDE SEQUENCE [LARGE SCALE GENOMIC DNA]</scope>
    <source>
        <strain evidence="1 2">BBE-744-WT-12</strain>
    </source>
</reference>
<evidence type="ECO:0000313" key="1">
    <source>
        <dbReference type="EMBL" id="MST99588.1"/>
    </source>
</evidence>
<organism evidence="1 2">
    <name type="scientific">Victivallis lenta</name>
    <dbReference type="NCBI Taxonomy" id="2606640"/>
    <lineage>
        <taxon>Bacteria</taxon>
        <taxon>Pseudomonadati</taxon>
        <taxon>Lentisphaerota</taxon>
        <taxon>Lentisphaeria</taxon>
        <taxon>Victivallales</taxon>
        <taxon>Victivallaceae</taxon>
        <taxon>Victivallis</taxon>
    </lineage>
</organism>
<dbReference type="AlphaFoldDB" id="A0A844GB36"/>
<name>A0A844GB36_9BACT</name>
<evidence type="ECO:0000313" key="2">
    <source>
        <dbReference type="Proteomes" id="UP000435649"/>
    </source>
</evidence>
<dbReference type="EMBL" id="VUNS01000042">
    <property type="protein sequence ID" value="MST99588.1"/>
    <property type="molecule type" value="Genomic_DNA"/>
</dbReference>
<protein>
    <submittedName>
        <fullName evidence="1">Uncharacterized protein</fullName>
    </submittedName>
</protein>
<gene>
    <name evidence="1" type="ORF">FYJ85_21400</name>
</gene>
<accession>A0A844GB36</accession>
<sequence>MEHNLVRATVIPEIVRLICNYYEIGEKEALCRFYKSKTAANYADEETGIYGQSALYVAGLFIMEQDGEIDEKRFA</sequence>